<keyword evidence="5" id="KW-0067">ATP-binding</keyword>
<evidence type="ECO:0000256" key="2">
    <source>
        <dbReference type="ARBA" id="ARBA00022741"/>
    </source>
</evidence>
<keyword evidence="2" id="KW-0547">Nucleotide-binding</keyword>
<dbReference type="Pfam" id="PF13091">
    <property type="entry name" value="PLDc_2"/>
    <property type="match status" value="1"/>
</dbReference>
<accession>E3HGF0</accession>
<evidence type="ECO:0000256" key="1">
    <source>
        <dbReference type="ARBA" id="ARBA00007913"/>
    </source>
</evidence>
<dbReference type="eggNOG" id="COG1112">
    <property type="taxonomic scope" value="Bacteria"/>
</dbReference>
<dbReference type="OrthoDB" id="9757917at2"/>
<dbReference type="InterPro" id="IPR016834">
    <property type="entry name" value="UCP026306"/>
</dbReference>
<dbReference type="InterPro" id="IPR041677">
    <property type="entry name" value="DNA2/NAM7_AAA_11"/>
</dbReference>
<keyword evidence="4" id="KW-0347">Helicase</keyword>
<evidence type="ECO:0000259" key="6">
    <source>
        <dbReference type="PROSITE" id="PS50035"/>
    </source>
</evidence>
<dbReference type="SUPFAM" id="SSF52540">
    <property type="entry name" value="P-loop containing nucleoside triphosphate hydrolases"/>
    <property type="match status" value="1"/>
</dbReference>
<dbReference type="eggNOG" id="COG0507">
    <property type="taxonomic scope" value="Bacteria"/>
</dbReference>
<dbReference type="PATRIC" id="fig|762376.5.peg.798"/>
<evidence type="ECO:0000313" key="7">
    <source>
        <dbReference type="EMBL" id="ADP14150.1"/>
    </source>
</evidence>
<dbReference type="Gene3D" id="3.30.870.10">
    <property type="entry name" value="Endonuclease Chain A"/>
    <property type="match status" value="1"/>
</dbReference>
<dbReference type="EMBL" id="CP002287">
    <property type="protein sequence ID" value="ADP14150.1"/>
    <property type="molecule type" value="Genomic_DNA"/>
</dbReference>
<sequence>MQTRTPAHAAAYARYWRNSLSDAELGKGALSKRHAEALEPFQWRNGKPGLIDESVVKTCFADEPEDVVTVELLIRPFVYRRRVEHGVSKSDGLPEVLTPLTTPVALARDGRLFPLPGTVVPRDLLEPQDKNIYTIGELAELDQFLTESGVPGAEDLPAALEDANEEAFVQLWTDYLAGSNALLGQVCPDWPESGQADFARMDYGFWEKSTSIRGFSYHIRQLYDHMRSSAPTVPLFERFASESELEVEPRLPANGQFAERLAHSSDKYPLAPSQREALSHFLAGKHGDILAVNGPPGTGKTTLVLSVVATLWAKAALNDDAPPVILATSTNNQAVTNILDAFEDEFAKGSGPFADRWLPDIKSYGAYFPSKAAAEKLPPGKYQLKEFFEAVESEEYIERARVNYLDAANLALPELESLDVDSVIAALRRRLGEHAASLARLGSAWTDCETIRQQLVKIASASPQEMELRLHQAKNDFAAAEAVRAAWLRFLAEEHWLKSLLGFLPGIHRSRMAAAQYHILQHWPGDAPTERWRTLDDIGSDVTALFNRTKKARDEAQKLTMNYGLVVQNLADAEARWRDLLTKLGFEGDVHQATLPDVDNWSDRSVRFPIFQLAVHYWEGRWLSAISALGDLQSEKRKNGRAAMEKRWQRRMMLTPCVVMTCFRLPAEMKTSKATAGGFVDNYLYDFADLLIVDEAGQVLPEVAGASFALARQGLVIGDTLQIPPIWSIPRAVDVGNLHEAGLLDRAGDTAAAYELLATKGKLAASGSVMRVAQVASRWHSAPDMARGMFLSEHRRCFDEIISYSNRLCYHGKLIPMRGLRLRRSPEEEQALPLPSMGYLHIDGIAVKGNGGSRCNQLEADTIAAWLAEHRERLEARYGKPLSQVVGVISPFAGQVRAIRQACQQRGIAVEGDDGLTIGTVHALQGAARPVVLFSPVYSKHADGQFIDKDPSLLNVAVSRAKDAFLVFGDMDVLSLAASTTPRGLLADMLFAEGTNALEFATPARADLTTVGTSLQQLLDAPEHDPYLKMVLQNAKLEVHIVTPWIRPGCMEEAGALEAMADAVRRGVQVKVYADGFSNTHDQDSSRRKVKQLDFDQQLAKLSQHGVEPVVVNRVHSKLVIADGTYYCVGSFNWFSAQRDPRYARSESSLAYLGSGLKKEIEVQLQNLSRRAVIRRPAERA</sequence>
<dbReference type="CDD" id="cd18808">
    <property type="entry name" value="SF1_C_Upf1"/>
    <property type="match status" value="1"/>
</dbReference>
<comment type="similarity">
    <text evidence="1">Belongs to the DNA2/NAM7 helicase family.</text>
</comment>
<dbReference type="InterPro" id="IPR025202">
    <property type="entry name" value="PLD-like_dom"/>
</dbReference>
<dbReference type="InterPro" id="IPR001736">
    <property type="entry name" value="PLipase_D/transphosphatidylase"/>
</dbReference>
<dbReference type="InterPro" id="IPR050534">
    <property type="entry name" value="Coronavir_polyprotein_1ab"/>
</dbReference>
<dbReference type="Gene3D" id="3.40.50.300">
    <property type="entry name" value="P-loop containing nucleotide triphosphate hydrolases"/>
    <property type="match status" value="2"/>
</dbReference>
<dbReference type="Proteomes" id="UP000006876">
    <property type="component" value="Chromosome"/>
</dbReference>
<feature type="domain" description="PLD phosphodiesterase" evidence="6">
    <location>
        <begin position="1111"/>
        <end position="1138"/>
    </location>
</feature>
<keyword evidence="3" id="KW-0378">Hydrolase</keyword>
<evidence type="ECO:0000313" key="8">
    <source>
        <dbReference type="Proteomes" id="UP000006876"/>
    </source>
</evidence>
<dbReference type="GO" id="GO:0016787">
    <property type="term" value="F:hydrolase activity"/>
    <property type="evidence" value="ECO:0007669"/>
    <property type="project" value="UniProtKB-KW"/>
</dbReference>
<dbReference type="SMART" id="SM00155">
    <property type="entry name" value="PLDc"/>
    <property type="match status" value="1"/>
</dbReference>
<dbReference type="GO" id="GO:0006793">
    <property type="term" value="P:phosphorus metabolic process"/>
    <property type="evidence" value="ECO:0007669"/>
    <property type="project" value="UniProtKB-ARBA"/>
</dbReference>
<dbReference type="PROSITE" id="PS50035">
    <property type="entry name" value="PLD"/>
    <property type="match status" value="1"/>
</dbReference>
<dbReference type="STRING" id="762376.AXYL_00800"/>
<dbReference type="InterPro" id="IPR027417">
    <property type="entry name" value="P-loop_NTPase"/>
</dbReference>
<reference evidence="7 8" key="1">
    <citation type="journal article" date="2011" name="J. Bacteriol.">
        <title>Complete genome sequence of the haloaromatic acid-degrading bacterium Achromobacter xylosoxidans A8.</title>
        <authorList>
            <person name="Strnad H."/>
            <person name="Ridl J."/>
            <person name="Paces J."/>
            <person name="Kolar M."/>
            <person name="Vlcek C."/>
            <person name="Paces V."/>
        </authorList>
    </citation>
    <scope>NUCLEOTIDE SEQUENCE [LARGE SCALE GENOMIC DNA]</scope>
    <source>
        <strain evidence="7 8">A8</strain>
    </source>
</reference>
<dbReference type="KEGG" id="axy:AXYL_00800"/>
<dbReference type="AlphaFoldDB" id="E3HGF0"/>
<dbReference type="GO" id="GO:0005524">
    <property type="term" value="F:ATP binding"/>
    <property type="evidence" value="ECO:0007669"/>
    <property type="project" value="UniProtKB-KW"/>
</dbReference>
<dbReference type="RefSeq" id="WP_013391538.1">
    <property type="nucleotide sequence ID" value="NC_014640.1"/>
</dbReference>
<protein>
    <submittedName>
        <fullName evidence="7">Phospholipase D active site motif protein 1</fullName>
    </submittedName>
</protein>
<dbReference type="PANTHER" id="PTHR43788:SF8">
    <property type="entry name" value="DNA-BINDING PROTEIN SMUBP-2"/>
    <property type="match status" value="1"/>
</dbReference>
<evidence type="ECO:0000256" key="5">
    <source>
        <dbReference type="ARBA" id="ARBA00022840"/>
    </source>
</evidence>
<dbReference type="InterPro" id="IPR041679">
    <property type="entry name" value="DNA2/NAM7-like_C"/>
</dbReference>
<dbReference type="InterPro" id="IPR047187">
    <property type="entry name" value="SF1_C_Upf1"/>
</dbReference>
<dbReference type="GO" id="GO:0043139">
    <property type="term" value="F:5'-3' DNA helicase activity"/>
    <property type="evidence" value="ECO:0007669"/>
    <property type="project" value="TreeGrafter"/>
</dbReference>
<name>E3HGF0_ACHXA</name>
<organism evidence="7 8">
    <name type="scientific">Achromobacter xylosoxidans (strain A8)</name>
    <dbReference type="NCBI Taxonomy" id="762376"/>
    <lineage>
        <taxon>Bacteria</taxon>
        <taxon>Pseudomonadati</taxon>
        <taxon>Pseudomonadota</taxon>
        <taxon>Betaproteobacteria</taxon>
        <taxon>Burkholderiales</taxon>
        <taxon>Alcaligenaceae</taxon>
        <taxon>Achromobacter</taxon>
    </lineage>
</organism>
<dbReference type="HOGENOM" id="CLU_008885_0_0_4"/>
<dbReference type="Pfam" id="PF13086">
    <property type="entry name" value="AAA_11"/>
    <property type="match status" value="1"/>
</dbReference>
<dbReference type="Pfam" id="PF13087">
    <property type="entry name" value="AAA_12"/>
    <property type="match status" value="1"/>
</dbReference>
<dbReference type="SUPFAM" id="SSF56024">
    <property type="entry name" value="Phospholipase D/nuclease"/>
    <property type="match status" value="1"/>
</dbReference>
<evidence type="ECO:0000256" key="3">
    <source>
        <dbReference type="ARBA" id="ARBA00022801"/>
    </source>
</evidence>
<dbReference type="PANTHER" id="PTHR43788">
    <property type="entry name" value="DNA2/NAM7 HELICASE FAMILY MEMBER"/>
    <property type="match status" value="1"/>
</dbReference>
<evidence type="ECO:0000256" key="4">
    <source>
        <dbReference type="ARBA" id="ARBA00022806"/>
    </source>
</evidence>
<proteinExistence type="inferred from homology"/>
<gene>
    <name evidence="7" type="ordered locus">AXYL_00800</name>
</gene>
<dbReference type="eggNOG" id="COG1502">
    <property type="taxonomic scope" value="Bacteria"/>
</dbReference>
<dbReference type="PIRSF" id="PIRSF026306">
    <property type="entry name" value="UCP026306"/>
    <property type="match status" value="1"/>
</dbReference>